<dbReference type="PANTHER" id="PTHR43133">
    <property type="entry name" value="RNA POLYMERASE ECF-TYPE SIGMA FACTO"/>
    <property type="match status" value="1"/>
</dbReference>
<dbReference type="RefSeq" id="WP_354662994.1">
    <property type="nucleotide sequence ID" value="NZ_JBEXAC010000002.1"/>
</dbReference>
<reference evidence="7 8" key="1">
    <citation type="submission" date="2024-06" db="EMBL/GenBank/DDBJ databases">
        <title>Chitinophaga defluvii sp. nov., isolated from municipal sewage.</title>
        <authorList>
            <person name="Zhang L."/>
        </authorList>
    </citation>
    <scope>NUCLEOTIDE SEQUENCE [LARGE SCALE GENOMIC DNA]</scope>
    <source>
        <strain evidence="7 8">H8</strain>
    </source>
</reference>
<gene>
    <name evidence="7" type="ORF">ABR189_23790</name>
</gene>
<dbReference type="Gene3D" id="1.10.1740.10">
    <property type="match status" value="1"/>
</dbReference>
<dbReference type="NCBIfam" id="TIGR02937">
    <property type="entry name" value="sigma70-ECF"/>
    <property type="match status" value="1"/>
</dbReference>
<dbReference type="SUPFAM" id="SSF88946">
    <property type="entry name" value="Sigma2 domain of RNA polymerase sigma factors"/>
    <property type="match status" value="1"/>
</dbReference>
<dbReference type="InterPro" id="IPR013325">
    <property type="entry name" value="RNA_pol_sigma_r2"/>
</dbReference>
<sequence length="197" mass="22953">MSDAAANIWLKRVAAGEETAFRHLYDQFSAKVYTMALSYLKSPLEVQDAVQDIFIKVWEKRALLPEVDNFPAWLHVIARNHLINSLRKKIPSNFQQELTHQEPVEDHRLPAQQLDMKEMSQLIREAVEKLSPRQQQVYRMSREQGITLQQIALQLGISYDTVREHMNNALKSIRAYLEEHYGEISLLLWLLIPFKGS</sequence>
<dbReference type="InterPro" id="IPR007627">
    <property type="entry name" value="RNA_pol_sigma70_r2"/>
</dbReference>
<dbReference type="InterPro" id="IPR039425">
    <property type="entry name" value="RNA_pol_sigma-70-like"/>
</dbReference>
<comment type="similarity">
    <text evidence="1">Belongs to the sigma-70 factor family. ECF subfamily.</text>
</comment>
<dbReference type="EMBL" id="JBEXAC010000002">
    <property type="protein sequence ID" value="MET7000435.1"/>
    <property type="molecule type" value="Genomic_DNA"/>
</dbReference>
<keyword evidence="2" id="KW-0805">Transcription regulation</keyword>
<dbReference type="InterPro" id="IPR014284">
    <property type="entry name" value="RNA_pol_sigma-70_dom"/>
</dbReference>
<keyword evidence="4" id="KW-0804">Transcription</keyword>
<evidence type="ECO:0000313" key="7">
    <source>
        <dbReference type="EMBL" id="MET7000435.1"/>
    </source>
</evidence>
<feature type="domain" description="RNA polymerase sigma-70 region 2" evidence="5">
    <location>
        <begin position="24"/>
        <end position="89"/>
    </location>
</feature>
<dbReference type="InterPro" id="IPR036388">
    <property type="entry name" value="WH-like_DNA-bd_sf"/>
</dbReference>
<organism evidence="7 8">
    <name type="scientific">Chitinophaga defluvii</name>
    <dbReference type="NCBI Taxonomy" id="3163343"/>
    <lineage>
        <taxon>Bacteria</taxon>
        <taxon>Pseudomonadati</taxon>
        <taxon>Bacteroidota</taxon>
        <taxon>Chitinophagia</taxon>
        <taxon>Chitinophagales</taxon>
        <taxon>Chitinophagaceae</taxon>
        <taxon>Chitinophaga</taxon>
    </lineage>
</organism>
<dbReference type="InterPro" id="IPR013249">
    <property type="entry name" value="RNA_pol_sigma70_r4_t2"/>
</dbReference>
<evidence type="ECO:0000256" key="1">
    <source>
        <dbReference type="ARBA" id="ARBA00010641"/>
    </source>
</evidence>
<evidence type="ECO:0000259" key="5">
    <source>
        <dbReference type="Pfam" id="PF04542"/>
    </source>
</evidence>
<accession>A0ABV2TCS1</accession>
<evidence type="ECO:0000256" key="3">
    <source>
        <dbReference type="ARBA" id="ARBA00023082"/>
    </source>
</evidence>
<protein>
    <submittedName>
        <fullName evidence="7">RNA polymerase sigma-70 factor</fullName>
    </submittedName>
</protein>
<dbReference type="InterPro" id="IPR013324">
    <property type="entry name" value="RNA_pol_sigma_r3/r4-like"/>
</dbReference>
<name>A0ABV2TCS1_9BACT</name>
<feature type="domain" description="RNA polymerase sigma factor 70 region 4 type 2" evidence="6">
    <location>
        <begin position="121"/>
        <end position="172"/>
    </location>
</feature>
<dbReference type="Proteomes" id="UP001549749">
    <property type="component" value="Unassembled WGS sequence"/>
</dbReference>
<dbReference type="SUPFAM" id="SSF88659">
    <property type="entry name" value="Sigma3 and sigma4 domains of RNA polymerase sigma factors"/>
    <property type="match status" value="1"/>
</dbReference>
<dbReference type="CDD" id="cd06171">
    <property type="entry name" value="Sigma70_r4"/>
    <property type="match status" value="1"/>
</dbReference>
<dbReference type="Gene3D" id="1.10.10.10">
    <property type="entry name" value="Winged helix-like DNA-binding domain superfamily/Winged helix DNA-binding domain"/>
    <property type="match status" value="1"/>
</dbReference>
<evidence type="ECO:0000259" key="6">
    <source>
        <dbReference type="Pfam" id="PF08281"/>
    </source>
</evidence>
<dbReference type="Pfam" id="PF04542">
    <property type="entry name" value="Sigma70_r2"/>
    <property type="match status" value="1"/>
</dbReference>
<comment type="caution">
    <text evidence="7">The sequence shown here is derived from an EMBL/GenBank/DDBJ whole genome shotgun (WGS) entry which is preliminary data.</text>
</comment>
<dbReference type="Pfam" id="PF08281">
    <property type="entry name" value="Sigma70_r4_2"/>
    <property type="match status" value="1"/>
</dbReference>
<evidence type="ECO:0000256" key="4">
    <source>
        <dbReference type="ARBA" id="ARBA00023163"/>
    </source>
</evidence>
<evidence type="ECO:0000313" key="8">
    <source>
        <dbReference type="Proteomes" id="UP001549749"/>
    </source>
</evidence>
<dbReference type="NCBIfam" id="TIGR02985">
    <property type="entry name" value="Sig70_bacteroi1"/>
    <property type="match status" value="1"/>
</dbReference>
<proteinExistence type="inferred from homology"/>
<keyword evidence="8" id="KW-1185">Reference proteome</keyword>
<dbReference type="PANTHER" id="PTHR43133:SF46">
    <property type="entry name" value="RNA POLYMERASE SIGMA-70 FACTOR ECF SUBFAMILY"/>
    <property type="match status" value="1"/>
</dbReference>
<keyword evidence="3" id="KW-0731">Sigma factor</keyword>
<dbReference type="InterPro" id="IPR014327">
    <property type="entry name" value="RNA_pol_sigma70_bacteroid"/>
</dbReference>
<evidence type="ECO:0000256" key="2">
    <source>
        <dbReference type="ARBA" id="ARBA00023015"/>
    </source>
</evidence>